<dbReference type="VEuPathDB" id="PlasmoDB:PVP01_0007380"/>
<protein>
    <recommendedName>
        <fullName evidence="3">Variable surface protein Vir35</fullName>
    </recommendedName>
</protein>
<feature type="transmembrane region" description="Helical" evidence="1">
    <location>
        <begin position="6"/>
        <end position="25"/>
    </location>
</feature>
<dbReference type="Pfam" id="PF12420">
    <property type="entry name" value="DUF3671"/>
    <property type="match status" value="1"/>
</dbReference>
<accession>A0A565A747</accession>
<feature type="transmembrane region" description="Helical" evidence="1">
    <location>
        <begin position="199"/>
        <end position="223"/>
    </location>
</feature>
<feature type="transmembrane region" description="Helical" evidence="1">
    <location>
        <begin position="153"/>
        <end position="173"/>
    </location>
</feature>
<dbReference type="AlphaFoldDB" id="A0A565A747"/>
<evidence type="ECO:0000256" key="1">
    <source>
        <dbReference type="SAM" id="Phobius"/>
    </source>
</evidence>
<dbReference type="VEuPathDB" id="PlasmoDB:PVPAM_110070900"/>
<evidence type="ECO:0008006" key="3">
    <source>
        <dbReference type="Google" id="ProtNLM"/>
    </source>
</evidence>
<organism evidence="2">
    <name type="scientific">Plasmodium vivax</name>
    <name type="common">malaria parasite P. vivax</name>
    <dbReference type="NCBI Taxonomy" id="5855"/>
    <lineage>
        <taxon>Eukaryota</taxon>
        <taxon>Sar</taxon>
        <taxon>Alveolata</taxon>
        <taxon>Apicomplexa</taxon>
        <taxon>Aconoidasida</taxon>
        <taxon>Haemosporida</taxon>
        <taxon>Plasmodiidae</taxon>
        <taxon>Plasmodium</taxon>
        <taxon>Plasmodium (Plasmodium)</taxon>
    </lineage>
</organism>
<keyword evidence="1" id="KW-1133">Transmembrane helix</keyword>
<name>A0A565A747_PLAVI</name>
<gene>
    <name evidence="2" type="ORF">PVP01_0007380</name>
</gene>
<keyword evidence="1" id="KW-0472">Membrane</keyword>
<keyword evidence="1" id="KW-0812">Transmembrane</keyword>
<dbReference type="Proteomes" id="UP000220605">
    <property type="component" value="Unassembled WGS sequence"/>
</dbReference>
<sequence>MIKIKFLITFHIVAFTLVTWIYDIIGNENNHKFCLDVKMNDHDIAVNRKYRLLSKDVLQNELTSNNQYYKDKYKLTGGKENIGTYAKIKQSRSDNLETYKKKLRRNHSKKKGLRKLDCYCEEKIFKGIDKLDNLAQNMDRSKMKITRIIFKKYCIRIIFSSLIPLLAIALPILNNIETGEEASNKKNVLHNLQKLIPNFVNICSALIFTSGIMMFFVCIYTLIKIIKYEGLKAGKNKMCIKDYFILYKDGL</sequence>
<dbReference type="OrthoDB" id="10365815at2759"/>
<reference evidence="2" key="1">
    <citation type="submission" date="2016-07" db="EMBL/GenBank/DDBJ databases">
        <authorList>
            <consortium name="Pathogen Informatics"/>
        </authorList>
    </citation>
    <scope>NUCLEOTIDE SEQUENCE</scope>
</reference>
<dbReference type="VEuPathDB" id="PlasmoDB:PVW1_020005400"/>
<dbReference type="EMBL" id="FLZR02000027">
    <property type="protein sequence ID" value="VVA00026.1"/>
    <property type="molecule type" value="Genomic_DNA"/>
</dbReference>
<evidence type="ECO:0000313" key="2">
    <source>
        <dbReference type="EMBL" id="VVA00026.1"/>
    </source>
</evidence>
<dbReference type="InterPro" id="IPR022139">
    <property type="entry name" value="Fam-L/Fam-M-like_plasmodium"/>
</dbReference>
<proteinExistence type="predicted"/>